<dbReference type="Proteomes" id="UP001201980">
    <property type="component" value="Unassembled WGS sequence"/>
</dbReference>
<feature type="domain" description="Protein kinase" evidence="13">
    <location>
        <begin position="42"/>
        <end position="324"/>
    </location>
</feature>
<dbReference type="PROSITE" id="PS00108">
    <property type="entry name" value="PROTEIN_KINASE_ST"/>
    <property type="match status" value="1"/>
</dbReference>
<evidence type="ECO:0000256" key="4">
    <source>
        <dbReference type="ARBA" id="ARBA00022527"/>
    </source>
</evidence>
<organism evidence="14 15">
    <name type="scientific">Zalerion maritima</name>
    <dbReference type="NCBI Taxonomy" id="339359"/>
    <lineage>
        <taxon>Eukaryota</taxon>
        <taxon>Fungi</taxon>
        <taxon>Dikarya</taxon>
        <taxon>Ascomycota</taxon>
        <taxon>Pezizomycotina</taxon>
        <taxon>Sordariomycetes</taxon>
        <taxon>Lulworthiomycetidae</taxon>
        <taxon>Lulworthiales</taxon>
        <taxon>Lulworthiaceae</taxon>
        <taxon>Zalerion</taxon>
    </lineage>
</organism>
<protein>
    <recommendedName>
        <fullName evidence="2">non-specific serine/threonine protein kinase</fullName>
        <ecNumber evidence="2">2.7.11.1</ecNumber>
    </recommendedName>
</protein>
<dbReference type="SMART" id="SM00220">
    <property type="entry name" value="S_TKc"/>
    <property type="match status" value="1"/>
</dbReference>
<evidence type="ECO:0000256" key="5">
    <source>
        <dbReference type="ARBA" id="ARBA00022553"/>
    </source>
</evidence>
<feature type="region of interest" description="Disordered" evidence="12">
    <location>
        <begin position="684"/>
        <end position="707"/>
    </location>
</feature>
<dbReference type="EC" id="2.7.11.1" evidence="2"/>
<reference evidence="14" key="1">
    <citation type="submission" date="2022-07" db="EMBL/GenBank/DDBJ databases">
        <title>Draft genome sequence of Zalerion maritima ATCC 34329, a (micro)plastics degrading marine fungus.</title>
        <authorList>
            <person name="Paco A."/>
            <person name="Goncalves M.F.M."/>
            <person name="Rocha-Santos T.A.P."/>
            <person name="Alves A."/>
        </authorList>
    </citation>
    <scope>NUCLEOTIDE SEQUENCE</scope>
    <source>
        <strain evidence="14">ATCC 34329</strain>
    </source>
</reference>
<feature type="region of interest" description="Disordered" evidence="12">
    <location>
        <begin position="720"/>
        <end position="789"/>
    </location>
</feature>
<evidence type="ECO:0000256" key="7">
    <source>
        <dbReference type="ARBA" id="ARBA00022741"/>
    </source>
</evidence>
<evidence type="ECO:0000256" key="9">
    <source>
        <dbReference type="ARBA" id="ARBA00022840"/>
    </source>
</evidence>
<dbReference type="Pfam" id="PF00069">
    <property type="entry name" value="Pkinase"/>
    <property type="match status" value="1"/>
</dbReference>
<dbReference type="InterPro" id="IPR000719">
    <property type="entry name" value="Prot_kinase_dom"/>
</dbReference>
<feature type="compositionally biased region" description="Polar residues" evidence="12">
    <location>
        <begin position="905"/>
        <end position="925"/>
    </location>
</feature>
<keyword evidence="7" id="KW-0547">Nucleotide-binding</keyword>
<keyword evidence="8 14" id="KW-0418">Kinase</keyword>
<comment type="catalytic activity">
    <reaction evidence="11">
        <text>L-seryl-[protein] + ATP = O-phospho-L-seryl-[protein] + ADP + H(+)</text>
        <dbReference type="Rhea" id="RHEA:17989"/>
        <dbReference type="Rhea" id="RHEA-COMP:9863"/>
        <dbReference type="Rhea" id="RHEA-COMP:11604"/>
        <dbReference type="ChEBI" id="CHEBI:15378"/>
        <dbReference type="ChEBI" id="CHEBI:29999"/>
        <dbReference type="ChEBI" id="CHEBI:30616"/>
        <dbReference type="ChEBI" id="CHEBI:83421"/>
        <dbReference type="ChEBI" id="CHEBI:456216"/>
        <dbReference type="EC" id="2.7.11.1"/>
    </reaction>
</comment>
<dbReference type="GO" id="GO:0007015">
    <property type="term" value="P:actin filament organization"/>
    <property type="evidence" value="ECO:0007669"/>
    <property type="project" value="TreeGrafter"/>
</dbReference>
<evidence type="ECO:0000256" key="2">
    <source>
        <dbReference type="ARBA" id="ARBA00012513"/>
    </source>
</evidence>
<evidence type="ECO:0000259" key="13">
    <source>
        <dbReference type="PROSITE" id="PS50011"/>
    </source>
</evidence>
<dbReference type="PANTHER" id="PTHR22967:SF57">
    <property type="entry name" value="AUXILIN, ISOFORM A-RELATED"/>
    <property type="match status" value="1"/>
</dbReference>
<feature type="region of interest" description="Disordered" evidence="12">
    <location>
        <begin position="835"/>
        <end position="960"/>
    </location>
</feature>
<dbReference type="InterPro" id="IPR011009">
    <property type="entry name" value="Kinase-like_dom_sf"/>
</dbReference>
<gene>
    <name evidence="14" type="ORF">MKZ38_000426</name>
</gene>
<dbReference type="InterPro" id="IPR008271">
    <property type="entry name" value="Ser/Thr_kinase_AS"/>
</dbReference>
<feature type="compositionally biased region" description="Polar residues" evidence="12">
    <location>
        <begin position="381"/>
        <end position="402"/>
    </location>
</feature>
<sequence length="1018" mass="111208">MMAPRQHQPAAYGAPVHIPHHPAAPAGTFTSGTKIQVGNHRVVIQKYLSEGGFAHVYLVKLSSPIDGTDLAVLKRVAVPDKDALRGMRTEVETMKRLKGHRPIVTYFDSHASELKGGGYEVFLLMEFCNGGGLIDFMNTRLQHRLTESEILQIFTDVAEGVACMHYLKPPLLHRDIKVENVLITTVGSRRRFKVCDFGSAAIPTPAPTSIVECRLMEEDVQKHTTLQYRSPEMVDVYRKQPINEKSDIWALGVLLYKLCYYTTPFEDQGQLAILNASLRFPSHPVFSERLKRLITTMLQERQQARPNIYQALKEACSMQGHEVPVQDIYSNRTSSNPPKDRPVSEQTPAPAQVGASFAPTAPKQQVLPDIVPMRRGRPPAGNQSTQQAAKNPISMPSKTSPATGFIVTNGDPFAALDKKLARGAADELSSKFPTLDEFSLLHDHGSTFNFDNPSSPPLGPQNAPSQNMTARLDDDEFPRPQAQISVPSGASHRLSATPPKPQVASPPTVAPVVKPASAPTKSAVSSRPMMVSQGTMTAPSPEPEKLPQIYRFPPADKPRTSSLTKAQEPLAPRLGVRGTASRTSSYQGPLTHIRHPSSSRPSLETSRPNLDSLEPLQSRTMPIRPRPASTHLESNMDFLRERENSKSVAPAIPSHRYDIEPQYSSPNPKDQTAIQSNVEFLRSMEGDGKKDKIKHGKRSSITSLPGTKTILSGKFGNVFKKFEGNNSPNQPAPRTPSPLKDMDHRELTPIAGSEATEGRSDDGKMPYDEDDMSPEMRREMERRRLSAEEKRVEAAAAEYRKRVAGRKPAVPLPPPKSIGGVPRAISIQNKVERLLDESQRSSSNVARTAEGYGKYSDAVPPATKPADKKLPDIPRKPVGSGAAGRSTPVLRPEAGSGGVEGFARPSSTAPIPTTTGSSMRPSTSGKPAPKPAPKPMHLNNVRTGPRSTSPTKINSQAKSADTLVPEAVTLDMSVKEKEDYIRDFQKRYPSLTALEMVETEIGMGSVTDDAAGGRSRRQ</sequence>
<accession>A0AAD5WV52</accession>
<evidence type="ECO:0000313" key="15">
    <source>
        <dbReference type="Proteomes" id="UP001201980"/>
    </source>
</evidence>
<evidence type="ECO:0000256" key="10">
    <source>
        <dbReference type="ARBA" id="ARBA00047899"/>
    </source>
</evidence>
<dbReference type="PROSITE" id="PS50011">
    <property type="entry name" value="PROTEIN_KINASE_DOM"/>
    <property type="match status" value="1"/>
</dbReference>
<feature type="region of interest" description="Disordered" evidence="12">
    <location>
        <begin position="446"/>
        <end position="630"/>
    </location>
</feature>
<keyword evidence="15" id="KW-1185">Reference proteome</keyword>
<feature type="compositionally biased region" description="Basic and acidic residues" evidence="12">
    <location>
        <begin position="774"/>
        <end position="789"/>
    </location>
</feature>
<dbReference type="GO" id="GO:0005737">
    <property type="term" value="C:cytoplasm"/>
    <property type="evidence" value="ECO:0007669"/>
    <property type="project" value="UniProtKB-SubCell"/>
</dbReference>
<feature type="compositionally biased region" description="Polar residues" evidence="12">
    <location>
        <begin position="328"/>
        <end position="337"/>
    </location>
</feature>
<dbReference type="CDD" id="cd14037">
    <property type="entry name" value="STKc_NAK_like"/>
    <property type="match status" value="1"/>
</dbReference>
<feature type="compositionally biased region" description="Basic and acidic residues" evidence="12">
    <location>
        <begin position="865"/>
        <end position="875"/>
    </location>
</feature>
<dbReference type="AlphaFoldDB" id="A0AAD5WV52"/>
<evidence type="ECO:0000313" key="14">
    <source>
        <dbReference type="EMBL" id="KAJ2906690.1"/>
    </source>
</evidence>
<name>A0AAD5WV52_9PEZI</name>
<dbReference type="SUPFAM" id="SSF56112">
    <property type="entry name" value="Protein kinase-like (PK-like)"/>
    <property type="match status" value="1"/>
</dbReference>
<comment type="catalytic activity">
    <reaction evidence="10">
        <text>L-threonyl-[protein] + ATP = O-phospho-L-threonyl-[protein] + ADP + H(+)</text>
        <dbReference type="Rhea" id="RHEA:46608"/>
        <dbReference type="Rhea" id="RHEA-COMP:11060"/>
        <dbReference type="Rhea" id="RHEA-COMP:11605"/>
        <dbReference type="ChEBI" id="CHEBI:15378"/>
        <dbReference type="ChEBI" id="CHEBI:30013"/>
        <dbReference type="ChEBI" id="CHEBI:30616"/>
        <dbReference type="ChEBI" id="CHEBI:61977"/>
        <dbReference type="ChEBI" id="CHEBI:456216"/>
        <dbReference type="EC" id="2.7.11.1"/>
    </reaction>
</comment>
<feature type="region of interest" description="Disordered" evidence="12">
    <location>
        <begin position="324"/>
        <end position="403"/>
    </location>
</feature>
<evidence type="ECO:0000256" key="8">
    <source>
        <dbReference type="ARBA" id="ARBA00022777"/>
    </source>
</evidence>
<dbReference type="PANTHER" id="PTHR22967">
    <property type="entry name" value="SERINE/THREONINE PROTEIN KINASE"/>
    <property type="match status" value="1"/>
</dbReference>
<evidence type="ECO:0000256" key="6">
    <source>
        <dbReference type="ARBA" id="ARBA00022679"/>
    </source>
</evidence>
<proteinExistence type="predicted"/>
<comment type="caution">
    <text evidence="14">The sequence shown here is derived from an EMBL/GenBank/DDBJ whole genome shotgun (WGS) entry which is preliminary data.</text>
</comment>
<feature type="compositionally biased region" description="Polar residues" evidence="12">
    <location>
        <begin position="940"/>
        <end position="959"/>
    </location>
</feature>
<evidence type="ECO:0000256" key="1">
    <source>
        <dbReference type="ARBA" id="ARBA00004496"/>
    </source>
</evidence>
<evidence type="ECO:0000256" key="12">
    <source>
        <dbReference type="SAM" id="MobiDB-lite"/>
    </source>
</evidence>
<evidence type="ECO:0000256" key="11">
    <source>
        <dbReference type="ARBA" id="ARBA00048679"/>
    </source>
</evidence>
<dbReference type="GO" id="GO:0005524">
    <property type="term" value="F:ATP binding"/>
    <property type="evidence" value="ECO:0007669"/>
    <property type="project" value="UniProtKB-KW"/>
</dbReference>
<comment type="subcellular location">
    <subcellularLocation>
        <location evidence="1">Cytoplasm</location>
    </subcellularLocation>
</comment>
<keyword evidence="3" id="KW-0963">Cytoplasm</keyword>
<dbReference type="FunFam" id="1.10.510.10:FF:000441">
    <property type="entry name" value="Serine/threonine protein kinase"/>
    <property type="match status" value="1"/>
</dbReference>
<dbReference type="GO" id="GO:0000147">
    <property type="term" value="P:actin cortical patch assembly"/>
    <property type="evidence" value="ECO:0007669"/>
    <property type="project" value="TreeGrafter"/>
</dbReference>
<feature type="compositionally biased region" description="Polar residues" evidence="12">
    <location>
        <begin position="598"/>
        <end position="620"/>
    </location>
</feature>
<feature type="compositionally biased region" description="Basic and acidic residues" evidence="12">
    <location>
        <begin position="756"/>
        <end position="767"/>
    </location>
</feature>
<dbReference type="EMBL" id="JAKWBI020000010">
    <property type="protein sequence ID" value="KAJ2906690.1"/>
    <property type="molecule type" value="Genomic_DNA"/>
</dbReference>
<keyword evidence="9" id="KW-0067">ATP-binding</keyword>
<dbReference type="GO" id="GO:0004674">
    <property type="term" value="F:protein serine/threonine kinase activity"/>
    <property type="evidence" value="ECO:0007669"/>
    <property type="project" value="UniProtKB-KW"/>
</dbReference>
<dbReference type="Gene3D" id="1.10.510.10">
    <property type="entry name" value="Transferase(Phosphotransferase) domain 1"/>
    <property type="match status" value="1"/>
</dbReference>
<evidence type="ECO:0000256" key="3">
    <source>
        <dbReference type="ARBA" id="ARBA00022490"/>
    </source>
</evidence>
<keyword evidence="5" id="KW-0597">Phosphoprotein</keyword>
<keyword evidence="4" id="KW-0723">Serine/threonine-protein kinase</keyword>
<keyword evidence="6" id="KW-0808">Transferase</keyword>